<gene>
    <name evidence="3" type="ORF">GS597_14655</name>
</gene>
<comment type="caution">
    <text evidence="3">The sequence shown here is derived from an EMBL/GenBank/DDBJ whole genome shotgun (WGS) entry which is preliminary data.</text>
</comment>
<dbReference type="PANTHER" id="PTHR33352:SF3">
    <property type="entry name" value="SLR1612 PROTEIN"/>
    <property type="match status" value="1"/>
</dbReference>
<dbReference type="InterPro" id="IPR008538">
    <property type="entry name" value="Uma2"/>
</dbReference>
<evidence type="ECO:0000259" key="2">
    <source>
        <dbReference type="Pfam" id="PF05685"/>
    </source>
</evidence>
<protein>
    <recommendedName>
        <fullName evidence="2">Putative restriction endonuclease domain-containing protein</fullName>
    </recommendedName>
</protein>
<dbReference type="Proteomes" id="UP000607397">
    <property type="component" value="Unassembled WGS sequence"/>
</dbReference>
<accession>A0A8K2A1H7</accession>
<dbReference type="Pfam" id="PF05685">
    <property type="entry name" value="Uma2"/>
    <property type="match status" value="1"/>
</dbReference>
<name>A0A8K2A1H7_9CYAN</name>
<dbReference type="InterPro" id="IPR011335">
    <property type="entry name" value="Restrct_endonuc-II-like"/>
</dbReference>
<evidence type="ECO:0000313" key="4">
    <source>
        <dbReference type="Proteomes" id="UP000607397"/>
    </source>
</evidence>
<feature type="compositionally biased region" description="Basic and acidic residues" evidence="1">
    <location>
        <begin position="247"/>
        <end position="276"/>
    </location>
</feature>
<dbReference type="EMBL" id="WVIC01000032">
    <property type="protein sequence ID" value="NCJ07727.1"/>
    <property type="molecule type" value="Genomic_DNA"/>
</dbReference>
<dbReference type="SUPFAM" id="SSF52980">
    <property type="entry name" value="Restriction endonuclease-like"/>
    <property type="match status" value="1"/>
</dbReference>
<dbReference type="RefSeq" id="WP_161826208.1">
    <property type="nucleotide sequence ID" value="NZ_WVIC01000032.1"/>
</dbReference>
<keyword evidence="4" id="KW-1185">Reference proteome</keyword>
<evidence type="ECO:0000256" key="1">
    <source>
        <dbReference type="SAM" id="MobiDB-lite"/>
    </source>
</evidence>
<feature type="domain" description="Putative restriction endonuclease" evidence="2">
    <location>
        <begin position="22"/>
        <end position="181"/>
    </location>
</feature>
<organism evidence="3 4">
    <name type="scientific">Petrachloros mirabilis ULC683</name>
    <dbReference type="NCBI Taxonomy" id="2781853"/>
    <lineage>
        <taxon>Bacteria</taxon>
        <taxon>Bacillati</taxon>
        <taxon>Cyanobacteriota</taxon>
        <taxon>Cyanophyceae</taxon>
        <taxon>Synechococcales</taxon>
        <taxon>Petrachlorosaceae</taxon>
        <taxon>Petrachloros</taxon>
        <taxon>Petrachloros mirabilis</taxon>
    </lineage>
</organism>
<dbReference type="Gene3D" id="3.90.1570.10">
    <property type="entry name" value="tt1808, chain A"/>
    <property type="match status" value="1"/>
</dbReference>
<reference evidence="3" key="1">
    <citation type="submission" date="2019-12" db="EMBL/GenBank/DDBJ databases">
        <title>High-Quality draft genome sequences of three cyanobacteria isolated from the limestone walls of the Old Cathedral of Coimbra.</title>
        <authorList>
            <person name="Tiago I."/>
            <person name="Soares F."/>
            <person name="Portugal A."/>
        </authorList>
    </citation>
    <scope>NUCLEOTIDE SEQUENCE [LARGE SCALE GENOMIC DNA]</scope>
    <source>
        <strain evidence="3">C</strain>
    </source>
</reference>
<evidence type="ECO:0000313" key="3">
    <source>
        <dbReference type="EMBL" id="NCJ07727.1"/>
    </source>
</evidence>
<proteinExistence type="predicted"/>
<feature type="region of interest" description="Disordered" evidence="1">
    <location>
        <begin position="1"/>
        <end position="31"/>
    </location>
</feature>
<feature type="region of interest" description="Disordered" evidence="1">
    <location>
        <begin position="219"/>
        <end position="276"/>
    </location>
</feature>
<sequence length="296" mass="34511">MTQAQSRVPQVGDPDFFPAPPSNLPYDDGEPLETPRHRFAMNVLIESLYHHWQDRDDYFVGGNMFLYYSADQVKNKDFRGPDFFAVLGVERQRDRKYWAIWEEGGKYPDVIIELMSESTASIDLREKKQLYERTFKTTDYFVYDPYNPQSLQGWHLGADQQYEAIPPNDQGWLWSPSLELWLGIWAGKIYHESAHWLRFYDASDNLVLLSKEAAQQEAERAKQQAAQAQEQATQAQEQATQAQQEAEQAKQRAEQERQRAEQECQRAEQECQRAEQECQRAERLASQLRALGIPPE</sequence>
<feature type="compositionally biased region" description="Low complexity" evidence="1">
    <location>
        <begin position="223"/>
        <end position="246"/>
    </location>
</feature>
<dbReference type="PANTHER" id="PTHR33352">
    <property type="entry name" value="SLR1095 PROTEIN"/>
    <property type="match status" value="1"/>
</dbReference>
<dbReference type="AlphaFoldDB" id="A0A8K2A1H7"/>
<dbReference type="CDD" id="cd06260">
    <property type="entry name" value="DUF820-like"/>
    <property type="match status" value="1"/>
</dbReference>
<dbReference type="InterPro" id="IPR012296">
    <property type="entry name" value="Nuclease_put_TT1808"/>
</dbReference>